<dbReference type="PROSITE" id="PS50970">
    <property type="entry name" value="HCY"/>
    <property type="match status" value="1"/>
</dbReference>
<dbReference type="Proteomes" id="UP001230156">
    <property type="component" value="Unassembled WGS sequence"/>
</dbReference>
<keyword evidence="2 3" id="KW-0808">Transferase</keyword>
<keyword evidence="3" id="KW-0479">Metal-binding</keyword>
<evidence type="ECO:0000313" key="6">
    <source>
        <dbReference type="Proteomes" id="UP001230156"/>
    </source>
</evidence>
<feature type="binding site" evidence="3">
    <location>
        <position position="232"/>
    </location>
    <ligand>
        <name>Zn(2+)</name>
        <dbReference type="ChEBI" id="CHEBI:29105"/>
    </ligand>
</feature>
<sequence>MSAKLSAKYRFRLPQLGHKLFLTDAGLETILVFHEGVDLPCFASFPLLNSEPGTRRLRDYYAGFAKLAVSQGVGLILEGATWRANPDWGAKLGFDAKALAEINRKSVALMLEVRSAFETAQSPMPISGNIGPRGDGYDPGKLMTAKEAEDYHGTQVAVLADTQADYVSAFTITNTPEAIGIVRAATRAKVPAVISFTLETDGKLPTGQALKDAIAEVDAATESYATYFMINCAHPTHFDRVLDKDAAWVKRIRGIRANASCRSHAELDSASDLDAGNPAELGRQYAELLKHYPHLTVLGGCCGTDFRHVEAISHNCVAAKAA</sequence>
<evidence type="ECO:0000259" key="4">
    <source>
        <dbReference type="PROSITE" id="PS50970"/>
    </source>
</evidence>
<keyword evidence="3" id="KW-0862">Zinc</keyword>
<comment type="caution">
    <text evidence="5">The sequence shown here is derived from an EMBL/GenBank/DDBJ whole genome shotgun (WGS) entry which is preliminary data.</text>
</comment>
<feature type="binding site" evidence="3">
    <location>
        <position position="302"/>
    </location>
    <ligand>
        <name>Zn(2+)</name>
        <dbReference type="ChEBI" id="CHEBI:29105"/>
    </ligand>
</feature>
<reference evidence="6" key="1">
    <citation type="submission" date="2023-08" db="EMBL/GenBank/DDBJ databases">
        <title>Rhodospirillaceae gen. nov., a novel taxon isolated from the Yangtze River Yuezi River estuary sludge.</title>
        <authorList>
            <person name="Ruan L."/>
        </authorList>
    </citation>
    <scope>NUCLEOTIDE SEQUENCE [LARGE SCALE GENOMIC DNA]</scope>
    <source>
        <strain evidence="6">R-7</strain>
    </source>
</reference>
<dbReference type="PANTHER" id="PTHR11103:SF18">
    <property type="entry name" value="SLR1189 PROTEIN"/>
    <property type="match status" value="1"/>
</dbReference>
<comment type="cofactor">
    <cofactor evidence="3">
        <name>Zn(2+)</name>
        <dbReference type="ChEBI" id="CHEBI:29105"/>
    </cofactor>
</comment>
<keyword evidence="6" id="KW-1185">Reference proteome</keyword>
<protein>
    <submittedName>
        <fullName evidence="5">Homocysteine S-methyltransferase family protein</fullName>
    </submittedName>
</protein>
<organism evidence="5 6">
    <name type="scientific">Dongia sedimenti</name>
    <dbReference type="NCBI Taxonomy" id="3064282"/>
    <lineage>
        <taxon>Bacteria</taxon>
        <taxon>Pseudomonadati</taxon>
        <taxon>Pseudomonadota</taxon>
        <taxon>Alphaproteobacteria</taxon>
        <taxon>Rhodospirillales</taxon>
        <taxon>Dongiaceae</taxon>
        <taxon>Dongia</taxon>
    </lineage>
</organism>
<proteinExistence type="predicted"/>
<evidence type="ECO:0000256" key="3">
    <source>
        <dbReference type="PROSITE-ProRule" id="PRU00333"/>
    </source>
</evidence>
<evidence type="ECO:0000313" key="5">
    <source>
        <dbReference type="EMBL" id="MDQ7249298.1"/>
    </source>
</evidence>
<evidence type="ECO:0000256" key="1">
    <source>
        <dbReference type="ARBA" id="ARBA00022603"/>
    </source>
</evidence>
<keyword evidence="1 3" id="KW-0489">Methyltransferase</keyword>
<dbReference type="InterPro" id="IPR003726">
    <property type="entry name" value="HCY_dom"/>
</dbReference>
<evidence type="ECO:0000256" key="2">
    <source>
        <dbReference type="ARBA" id="ARBA00022679"/>
    </source>
</evidence>
<feature type="domain" description="Hcy-binding" evidence="4">
    <location>
        <begin position="9"/>
        <end position="316"/>
    </location>
</feature>
<dbReference type="RefSeq" id="WP_379957138.1">
    <property type="nucleotide sequence ID" value="NZ_JAUYVI010000005.1"/>
</dbReference>
<dbReference type="SUPFAM" id="SSF82282">
    <property type="entry name" value="Homocysteine S-methyltransferase"/>
    <property type="match status" value="1"/>
</dbReference>
<dbReference type="InterPro" id="IPR036589">
    <property type="entry name" value="HCY_dom_sf"/>
</dbReference>
<dbReference type="PANTHER" id="PTHR11103">
    <property type="entry name" value="SLR1189 PROTEIN"/>
    <property type="match status" value="1"/>
</dbReference>
<name>A0ABU0YRP0_9PROT</name>
<dbReference type="EMBL" id="JAUYVI010000005">
    <property type="protein sequence ID" value="MDQ7249298.1"/>
    <property type="molecule type" value="Genomic_DNA"/>
</dbReference>
<gene>
    <name evidence="5" type="ORF">Q8A70_16545</name>
</gene>
<dbReference type="Pfam" id="PF02574">
    <property type="entry name" value="S-methyl_trans"/>
    <property type="match status" value="1"/>
</dbReference>
<feature type="binding site" evidence="3">
    <location>
        <position position="301"/>
    </location>
    <ligand>
        <name>Zn(2+)</name>
        <dbReference type="ChEBI" id="CHEBI:29105"/>
    </ligand>
</feature>
<dbReference type="Gene3D" id="3.20.20.330">
    <property type="entry name" value="Homocysteine-binding-like domain"/>
    <property type="match status" value="1"/>
</dbReference>
<accession>A0ABU0YRP0</accession>